<keyword evidence="7" id="KW-1185">Reference proteome</keyword>
<evidence type="ECO:0000256" key="2">
    <source>
        <dbReference type="ARBA" id="ARBA00022771"/>
    </source>
</evidence>
<reference evidence="7" key="1">
    <citation type="journal article" date="2023" name="Mol. Phylogenet. Evol.">
        <title>Genome-scale phylogeny and comparative genomics of the fungal order Sordariales.</title>
        <authorList>
            <person name="Hensen N."/>
            <person name="Bonometti L."/>
            <person name="Westerberg I."/>
            <person name="Brannstrom I.O."/>
            <person name="Guillou S."/>
            <person name="Cros-Aarteil S."/>
            <person name="Calhoun S."/>
            <person name="Haridas S."/>
            <person name="Kuo A."/>
            <person name="Mondo S."/>
            <person name="Pangilinan J."/>
            <person name="Riley R."/>
            <person name="LaButti K."/>
            <person name="Andreopoulos B."/>
            <person name="Lipzen A."/>
            <person name="Chen C."/>
            <person name="Yan M."/>
            <person name="Daum C."/>
            <person name="Ng V."/>
            <person name="Clum A."/>
            <person name="Steindorff A."/>
            <person name="Ohm R.A."/>
            <person name="Martin F."/>
            <person name="Silar P."/>
            <person name="Natvig D.O."/>
            <person name="Lalanne C."/>
            <person name="Gautier V."/>
            <person name="Ament-Velasquez S.L."/>
            <person name="Kruys A."/>
            <person name="Hutchinson M.I."/>
            <person name="Powell A.J."/>
            <person name="Barry K."/>
            <person name="Miller A.N."/>
            <person name="Grigoriev I.V."/>
            <person name="Debuchy R."/>
            <person name="Gladieux P."/>
            <person name="Hiltunen Thoren M."/>
            <person name="Johannesson H."/>
        </authorList>
    </citation>
    <scope>NUCLEOTIDE SEQUENCE [LARGE SCALE GENOMIC DNA]</scope>
    <source>
        <strain evidence="7">CBS 340.73</strain>
    </source>
</reference>
<dbReference type="FunFam" id="3.30.160.60:FF:000446">
    <property type="entry name" value="Zinc finger protein"/>
    <property type="match status" value="1"/>
</dbReference>
<evidence type="ECO:0000259" key="5">
    <source>
        <dbReference type="PROSITE" id="PS50157"/>
    </source>
</evidence>
<organism evidence="6 7">
    <name type="scientific">Diplogelasinospora grovesii</name>
    <dbReference type="NCBI Taxonomy" id="303347"/>
    <lineage>
        <taxon>Eukaryota</taxon>
        <taxon>Fungi</taxon>
        <taxon>Dikarya</taxon>
        <taxon>Ascomycota</taxon>
        <taxon>Pezizomycotina</taxon>
        <taxon>Sordariomycetes</taxon>
        <taxon>Sordariomycetidae</taxon>
        <taxon>Sordariales</taxon>
        <taxon>Diplogelasinosporaceae</taxon>
        <taxon>Diplogelasinospora</taxon>
    </lineage>
</organism>
<protein>
    <recommendedName>
        <fullName evidence="5">C2H2-type domain-containing protein</fullName>
    </recommendedName>
</protein>
<name>A0AAN6N7V0_9PEZI</name>
<keyword evidence="3" id="KW-0862">Zinc</keyword>
<evidence type="ECO:0000313" key="6">
    <source>
        <dbReference type="EMBL" id="KAK3938967.1"/>
    </source>
</evidence>
<gene>
    <name evidence="6" type="ORF">QBC46DRAFT_155327</name>
</gene>
<dbReference type="PROSITE" id="PS50157">
    <property type="entry name" value="ZINC_FINGER_C2H2_2"/>
    <property type="match status" value="1"/>
</dbReference>
<dbReference type="GO" id="GO:0008270">
    <property type="term" value="F:zinc ion binding"/>
    <property type="evidence" value="ECO:0007669"/>
    <property type="project" value="UniProtKB-KW"/>
</dbReference>
<dbReference type="SUPFAM" id="SSF57667">
    <property type="entry name" value="beta-beta-alpha zinc fingers"/>
    <property type="match status" value="1"/>
</dbReference>
<evidence type="ECO:0000256" key="1">
    <source>
        <dbReference type="ARBA" id="ARBA00022723"/>
    </source>
</evidence>
<dbReference type="InterPro" id="IPR013087">
    <property type="entry name" value="Znf_C2H2_type"/>
</dbReference>
<dbReference type="EMBL" id="MU853819">
    <property type="protein sequence ID" value="KAK3938967.1"/>
    <property type="molecule type" value="Genomic_DNA"/>
</dbReference>
<evidence type="ECO:0000256" key="4">
    <source>
        <dbReference type="PROSITE-ProRule" id="PRU00042"/>
    </source>
</evidence>
<proteinExistence type="predicted"/>
<feature type="domain" description="C2H2-type" evidence="5">
    <location>
        <begin position="41"/>
        <end position="63"/>
    </location>
</feature>
<dbReference type="AlphaFoldDB" id="A0AAN6N7V0"/>
<dbReference type="Proteomes" id="UP001303473">
    <property type="component" value="Unassembled WGS sequence"/>
</dbReference>
<dbReference type="InterPro" id="IPR036236">
    <property type="entry name" value="Znf_C2H2_sf"/>
</dbReference>
<comment type="caution">
    <text evidence="6">The sequence shown here is derived from an EMBL/GenBank/DDBJ whole genome shotgun (WGS) entry which is preliminary data.</text>
</comment>
<keyword evidence="2 4" id="KW-0863">Zinc-finger</keyword>
<evidence type="ECO:0000256" key="3">
    <source>
        <dbReference type="ARBA" id="ARBA00022833"/>
    </source>
</evidence>
<evidence type="ECO:0000313" key="7">
    <source>
        <dbReference type="Proteomes" id="UP001303473"/>
    </source>
</evidence>
<dbReference type="SMART" id="SM00355">
    <property type="entry name" value="ZnF_C2H2"/>
    <property type="match status" value="1"/>
</dbReference>
<keyword evidence="1" id="KW-0479">Metal-binding</keyword>
<dbReference type="PROSITE" id="PS00028">
    <property type="entry name" value="ZINC_FINGER_C2H2_1"/>
    <property type="match status" value="1"/>
</dbReference>
<accession>A0AAN6N7V0</accession>
<dbReference type="Gene3D" id="3.30.160.60">
    <property type="entry name" value="Classic Zinc Finger"/>
    <property type="match status" value="1"/>
</dbReference>
<sequence>MDPSLLGTGMEQLSIQQNTDLAHFGQTSLASEEEESSTGPFICDHCPKQFNRKCDLTKHIRNHKRPIDCPDCPPNTYQGSAQNKDHYRHYWSHHPTRAKELGYPKEEDKCPNCDYKGRSDNVKRHIDKNKCKSKK</sequence>